<name>A0A9P8G7R1_AURME</name>
<dbReference type="EMBL" id="JAHFYH010000164">
    <property type="protein sequence ID" value="KAH0210530.1"/>
    <property type="molecule type" value="Genomic_DNA"/>
</dbReference>
<reference evidence="2" key="1">
    <citation type="journal article" date="2021" name="J Fungi (Basel)">
        <title>Virulence traits and population genomics of the black yeast Aureobasidium melanogenum.</title>
        <authorList>
            <person name="Cernosa A."/>
            <person name="Sun X."/>
            <person name="Gostincar C."/>
            <person name="Fang C."/>
            <person name="Gunde-Cimerman N."/>
            <person name="Song Z."/>
        </authorList>
    </citation>
    <scope>NUCLEOTIDE SEQUENCE</scope>
    <source>
        <strain evidence="2">EXF-8016</strain>
    </source>
</reference>
<dbReference type="OrthoDB" id="194443at2759"/>
<dbReference type="InterPro" id="IPR000210">
    <property type="entry name" value="BTB/POZ_dom"/>
</dbReference>
<feature type="domain" description="BTB" evidence="1">
    <location>
        <begin position="42"/>
        <end position="105"/>
    </location>
</feature>
<dbReference type="SUPFAM" id="SSF54695">
    <property type="entry name" value="POZ domain"/>
    <property type="match status" value="1"/>
</dbReference>
<dbReference type="Proteomes" id="UP000767238">
    <property type="component" value="Unassembled WGS sequence"/>
</dbReference>
<dbReference type="InterPro" id="IPR011333">
    <property type="entry name" value="SKP1/BTB/POZ_sf"/>
</dbReference>
<protein>
    <recommendedName>
        <fullName evidence="1">BTB domain-containing protein</fullName>
    </recommendedName>
</protein>
<organism evidence="2 3">
    <name type="scientific">Aureobasidium melanogenum</name>
    <name type="common">Aureobasidium pullulans var. melanogenum</name>
    <dbReference type="NCBI Taxonomy" id="46634"/>
    <lineage>
        <taxon>Eukaryota</taxon>
        <taxon>Fungi</taxon>
        <taxon>Dikarya</taxon>
        <taxon>Ascomycota</taxon>
        <taxon>Pezizomycotina</taxon>
        <taxon>Dothideomycetes</taxon>
        <taxon>Dothideomycetidae</taxon>
        <taxon>Dothideales</taxon>
        <taxon>Saccotheciaceae</taxon>
        <taxon>Aureobasidium</taxon>
    </lineage>
</organism>
<feature type="non-terminal residue" evidence="2">
    <location>
        <position position="1"/>
    </location>
</feature>
<accession>A0A9P8G7R1</accession>
<gene>
    <name evidence="2" type="ORF">KCV03_g9997</name>
</gene>
<dbReference type="Gene3D" id="3.30.710.10">
    <property type="entry name" value="Potassium Channel Kv1.1, Chain A"/>
    <property type="match status" value="1"/>
</dbReference>
<evidence type="ECO:0000313" key="3">
    <source>
        <dbReference type="Proteomes" id="UP000767238"/>
    </source>
</evidence>
<evidence type="ECO:0000313" key="2">
    <source>
        <dbReference type="EMBL" id="KAH0210530.1"/>
    </source>
</evidence>
<comment type="caution">
    <text evidence="2">The sequence shown here is derived from an EMBL/GenBank/DDBJ whole genome shotgun (WGS) entry which is preliminary data.</text>
</comment>
<dbReference type="PROSITE" id="PS50097">
    <property type="entry name" value="BTB"/>
    <property type="match status" value="1"/>
</dbReference>
<evidence type="ECO:0000259" key="1">
    <source>
        <dbReference type="PROSITE" id="PS50097"/>
    </source>
</evidence>
<proteinExistence type="predicted"/>
<reference evidence="2" key="2">
    <citation type="submission" date="2021-08" db="EMBL/GenBank/DDBJ databases">
        <authorList>
            <person name="Gostincar C."/>
            <person name="Sun X."/>
            <person name="Song Z."/>
            <person name="Gunde-Cimerman N."/>
        </authorList>
    </citation>
    <scope>NUCLEOTIDE SEQUENCE</scope>
    <source>
        <strain evidence="2">EXF-8016</strain>
    </source>
</reference>
<sequence length="263" mass="29500">MASSPSVTESSGIWEVKKVTQILSNTTDMIQVTAATEDDINTDAAPKSSKPFQALIHKSLLCFFSPYYRAALQGGFLEASKKSVVLELDIEDRQYFVGWLYSGQLPDVPMPGHLFELYIFADKTDILALRRAIMTKIIRMEHKMMPTFHEIAVALDSLPSTSPLYRWLLDTCVHHWVSKYPIAVTLPNGFLVDWIKGAADRTCATTEGYCSECPCCEQNSCNYHEHESAEEWTSTCGASKEIQAKLPDHSYLVNETTLEIDGM</sequence>
<dbReference type="AlphaFoldDB" id="A0A9P8G7R1"/>